<reference evidence="2" key="1">
    <citation type="submission" date="2019-10" db="EMBL/GenBank/DDBJ databases">
        <title>Conservation and host-specific expression of non-tandemly repeated heterogenous ribosome RNA gene in arbuscular mycorrhizal fungi.</title>
        <authorList>
            <person name="Maeda T."/>
            <person name="Kobayashi Y."/>
            <person name="Nakagawa T."/>
            <person name="Ezawa T."/>
            <person name="Yamaguchi K."/>
            <person name="Bino T."/>
            <person name="Nishimoto Y."/>
            <person name="Shigenobu S."/>
            <person name="Kawaguchi M."/>
        </authorList>
    </citation>
    <scope>NUCLEOTIDE SEQUENCE</scope>
    <source>
        <strain evidence="2">HR1</strain>
    </source>
</reference>
<dbReference type="OrthoDB" id="423498at2759"/>
<evidence type="ECO:0000313" key="2">
    <source>
        <dbReference type="EMBL" id="GES73399.1"/>
    </source>
</evidence>
<dbReference type="PANTHER" id="PTHR47064:SF2">
    <property type="entry name" value="SMP-30_GLUCONOLACTONASE_LRE-LIKE REGION DOMAIN-CONTAINING PROTEIN-RELATED"/>
    <property type="match status" value="1"/>
</dbReference>
<evidence type="ECO:0000313" key="3">
    <source>
        <dbReference type="Proteomes" id="UP000615446"/>
    </source>
</evidence>
<sequence>MANISVYDNNFLNIIDANATPEILATADYNFAHEAGVYVMDSNEVYFTSNRLGDTSTADQHVEINKINLSTKKVSNVNPERSILLANGGTYNSGQVIICSQGQRDIGGSIVSLDPNSNKVTTIVDSYFGLKFNSPNDIVVSKDGCYWFTDPSYGYEQNFRDEPQLGNYVYRFDPSTNNIRVVADGFIKPNGIAFSPDERILYITDTGYIGFVNGNINFDPMKPRTIYAYDVDGSVLSNRRVFAVIDVGVPDGIKTDVKGVANFVFAGEGLKTLVMFAEKIIYSINLKVGGALISKYKAEDVLLLDKAAYHAT</sequence>
<protein>
    <submittedName>
        <fullName evidence="2">Calcium-dependent phosphotriesterase</fullName>
    </submittedName>
</protein>
<dbReference type="Pfam" id="PF08450">
    <property type="entry name" value="SGL"/>
    <property type="match status" value="1"/>
</dbReference>
<dbReference type="InterPro" id="IPR052988">
    <property type="entry name" value="Oryzine_lactonohydrolase"/>
</dbReference>
<gene>
    <name evidence="2" type="ORF">RCL2_000093800</name>
</gene>
<name>A0A8H3QDR1_9GLOM</name>
<accession>A0A8H3QDR1</accession>
<dbReference type="InterPro" id="IPR013658">
    <property type="entry name" value="SGL"/>
</dbReference>
<dbReference type="Gene3D" id="2.120.10.30">
    <property type="entry name" value="TolB, C-terminal domain"/>
    <property type="match status" value="1"/>
</dbReference>
<dbReference type="InterPro" id="IPR011042">
    <property type="entry name" value="6-blade_b-propeller_TolB-like"/>
</dbReference>
<evidence type="ECO:0000259" key="1">
    <source>
        <dbReference type="Pfam" id="PF08450"/>
    </source>
</evidence>
<dbReference type="SUPFAM" id="SSF63829">
    <property type="entry name" value="Calcium-dependent phosphotriesterase"/>
    <property type="match status" value="1"/>
</dbReference>
<feature type="domain" description="SMP-30/Gluconolactonase/LRE-like region" evidence="1">
    <location>
        <begin position="65"/>
        <end position="259"/>
    </location>
</feature>
<dbReference type="PANTHER" id="PTHR47064">
    <property type="entry name" value="PUTATIVE (AFU_ORTHOLOGUE AFUA_1G08990)-RELATED"/>
    <property type="match status" value="1"/>
</dbReference>
<dbReference type="AlphaFoldDB" id="A0A8H3QDR1"/>
<dbReference type="EMBL" id="BLAL01000006">
    <property type="protein sequence ID" value="GES73399.1"/>
    <property type="molecule type" value="Genomic_DNA"/>
</dbReference>
<comment type="caution">
    <text evidence="2">The sequence shown here is derived from an EMBL/GenBank/DDBJ whole genome shotgun (WGS) entry which is preliminary data.</text>
</comment>
<organism evidence="2 3">
    <name type="scientific">Rhizophagus clarus</name>
    <dbReference type="NCBI Taxonomy" id="94130"/>
    <lineage>
        <taxon>Eukaryota</taxon>
        <taxon>Fungi</taxon>
        <taxon>Fungi incertae sedis</taxon>
        <taxon>Mucoromycota</taxon>
        <taxon>Glomeromycotina</taxon>
        <taxon>Glomeromycetes</taxon>
        <taxon>Glomerales</taxon>
        <taxon>Glomeraceae</taxon>
        <taxon>Rhizophagus</taxon>
    </lineage>
</organism>
<proteinExistence type="predicted"/>
<dbReference type="Proteomes" id="UP000615446">
    <property type="component" value="Unassembled WGS sequence"/>
</dbReference>